<sequence length="73" mass="7739">GSWLRSDLVVTGTITAAAIVAIIKLAMVGIVLYFSVRLVQQVMPTVAGIKAVGWTSLQIAAALIAVYIVYEYA</sequence>
<keyword evidence="1" id="KW-0472">Membrane</keyword>
<organism evidence="2">
    <name type="scientific">marine sediment metagenome</name>
    <dbReference type="NCBI Taxonomy" id="412755"/>
    <lineage>
        <taxon>unclassified sequences</taxon>
        <taxon>metagenomes</taxon>
        <taxon>ecological metagenomes</taxon>
    </lineage>
</organism>
<name>A0A0F9KVR4_9ZZZZ</name>
<comment type="caution">
    <text evidence="2">The sequence shown here is derived from an EMBL/GenBank/DDBJ whole genome shotgun (WGS) entry which is preliminary data.</text>
</comment>
<protein>
    <submittedName>
        <fullName evidence="2">Uncharacterized protein</fullName>
    </submittedName>
</protein>
<feature type="non-terminal residue" evidence="2">
    <location>
        <position position="1"/>
    </location>
</feature>
<gene>
    <name evidence="2" type="ORF">LCGC14_1655580</name>
</gene>
<dbReference type="EMBL" id="LAZR01013985">
    <property type="protein sequence ID" value="KKM19440.1"/>
    <property type="molecule type" value="Genomic_DNA"/>
</dbReference>
<proteinExistence type="predicted"/>
<dbReference type="AlphaFoldDB" id="A0A0F9KVR4"/>
<reference evidence="2" key="1">
    <citation type="journal article" date="2015" name="Nature">
        <title>Complex archaea that bridge the gap between prokaryotes and eukaryotes.</title>
        <authorList>
            <person name="Spang A."/>
            <person name="Saw J.H."/>
            <person name="Jorgensen S.L."/>
            <person name="Zaremba-Niedzwiedzka K."/>
            <person name="Martijn J."/>
            <person name="Lind A.E."/>
            <person name="van Eijk R."/>
            <person name="Schleper C."/>
            <person name="Guy L."/>
            <person name="Ettema T.J."/>
        </authorList>
    </citation>
    <scope>NUCLEOTIDE SEQUENCE</scope>
</reference>
<evidence type="ECO:0000256" key="1">
    <source>
        <dbReference type="SAM" id="Phobius"/>
    </source>
</evidence>
<feature type="transmembrane region" description="Helical" evidence="1">
    <location>
        <begin position="12"/>
        <end position="39"/>
    </location>
</feature>
<evidence type="ECO:0000313" key="2">
    <source>
        <dbReference type="EMBL" id="KKM19440.1"/>
    </source>
</evidence>
<keyword evidence="1" id="KW-0812">Transmembrane</keyword>
<feature type="transmembrane region" description="Helical" evidence="1">
    <location>
        <begin position="51"/>
        <end position="70"/>
    </location>
</feature>
<keyword evidence="1" id="KW-1133">Transmembrane helix</keyword>
<accession>A0A0F9KVR4</accession>